<evidence type="ECO:0000313" key="2">
    <source>
        <dbReference type="EMBL" id="TYC98965.1"/>
    </source>
</evidence>
<dbReference type="InterPro" id="IPR017523">
    <property type="entry name" value="Rv3268"/>
</dbReference>
<dbReference type="AlphaFoldDB" id="A0A5D0XQN9"/>
<dbReference type="SUPFAM" id="SSF56801">
    <property type="entry name" value="Acetyl-CoA synthetase-like"/>
    <property type="match status" value="1"/>
</dbReference>
<dbReference type="EMBL" id="VSLD01000003">
    <property type="protein sequence ID" value="TYC98965.1"/>
    <property type="molecule type" value="Genomic_DNA"/>
</dbReference>
<dbReference type="Proteomes" id="UP000323410">
    <property type="component" value="Unassembled WGS sequence"/>
</dbReference>
<dbReference type="OrthoDB" id="3396763at2"/>
<reference evidence="2 3" key="1">
    <citation type="submission" date="2019-08" db="EMBL/GenBank/DDBJ databases">
        <title>Genone of Arthrobacter echini P9.</title>
        <authorList>
            <person name="Bowman J.P."/>
        </authorList>
    </citation>
    <scope>NUCLEOTIDE SEQUENCE [LARGE SCALE GENOMIC DNA]</scope>
    <source>
        <strain evidence="2 3">P9</strain>
    </source>
</reference>
<accession>A0A5D0XQN9</accession>
<dbReference type="NCBIfam" id="TIGR03089">
    <property type="entry name" value="TIGR03089 family protein"/>
    <property type="match status" value="1"/>
</dbReference>
<evidence type="ECO:0000256" key="1">
    <source>
        <dbReference type="SAM" id="MobiDB-lite"/>
    </source>
</evidence>
<keyword evidence="3" id="KW-1185">Reference proteome</keyword>
<feature type="region of interest" description="Disordered" evidence="1">
    <location>
        <begin position="1"/>
        <end position="44"/>
    </location>
</feature>
<protein>
    <submittedName>
        <fullName evidence="2">TIGR03089 family protein</fullName>
    </submittedName>
</protein>
<evidence type="ECO:0000313" key="3">
    <source>
        <dbReference type="Proteomes" id="UP000323410"/>
    </source>
</evidence>
<comment type="caution">
    <text evidence="2">The sequence shown here is derived from an EMBL/GenBank/DDBJ whole genome shotgun (WGS) entry which is preliminary data.</text>
</comment>
<proteinExistence type="predicted"/>
<name>A0A5D0XQN9_9MICC</name>
<organism evidence="2 3">
    <name type="scientific">Arthrobacter echini</name>
    <dbReference type="NCBI Taxonomy" id="1529066"/>
    <lineage>
        <taxon>Bacteria</taxon>
        <taxon>Bacillati</taxon>
        <taxon>Actinomycetota</taxon>
        <taxon>Actinomycetes</taxon>
        <taxon>Micrococcales</taxon>
        <taxon>Micrococcaceae</taxon>
        <taxon>Arthrobacter</taxon>
    </lineage>
</organism>
<gene>
    <name evidence="2" type="ORF">FQ377_08140</name>
</gene>
<sequence>MGRPSRPAAGTNPMPNYKGVSPRSSSGRGDHIESLPDRYERHAGPTTCLGRRVYLFSLRHTRTPHEPEEPHMPQSPAAILARMRSSSPSSPRLVWHGRDGRIELSGRVFDNWVAKSSNFLVDELDAEEAMDVAFDLPVHWKTLALAFACWQVGAVVVVADAADHGAGADLSTGAPADGGIVLSSTATDEPAGPRVLVCVALGSLAFAWEGPLPRGAVDFAAEVRSHGDVFPDPVDDGEAPGRVLVRVGHRDLTAEDLLQEITLPAPQEGASDHGPGTLLVDPGAGLVRVLAAAYALWHVDGSLVLVEDGVPVTEGMLTGERVTGRL</sequence>
<feature type="compositionally biased region" description="Basic and acidic residues" evidence="1">
    <location>
        <begin position="28"/>
        <end position="43"/>
    </location>
</feature>